<reference evidence="3 4" key="1">
    <citation type="journal article" date="2013" name="Genome Announc.">
        <title>Complete genome sequence of Simiduia agarivorans SA1(T), a marine bacterium able to degrade a variety of polysaccharides.</title>
        <authorList>
            <person name="Lin S.Y."/>
            <person name="Shieh W.Y."/>
            <person name="Chen J.S."/>
            <person name="Tang S.L."/>
        </authorList>
    </citation>
    <scope>NUCLEOTIDE SEQUENCE [LARGE SCALE GENOMIC DNA]</scope>
    <source>
        <strain evidence="4">DSM 21679 / JCM 13881 / BCRC 17597 / SA1</strain>
    </source>
</reference>
<feature type="transmembrane region" description="Helical" evidence="1">
    <location>
        <begin position="251"/>
        <end position="270"/>
    </location>
</feature>
<dbReference type="EMBL" id="CP003746">
    <property type="protein sequence ID" value="AFU98708.1"/>
    <property type="molecule type" value="Genomic_DNA"/>
</dbReference>
<keyword evidence="1" id="KW-0812">Transmembrane</keyword>
<evidence type="ECO:0000259" key="2">
    <source>
        <dbReference type="Pfam" id="PF07786"/>
    </source>
</evidence>
<evidence type="ECO:0000256" key="1">
    <source>
        <dbReference type="SAM" id="Phobius"/>
    </source>
</evidence>
<dbReference type="RefSeq" id="WP_015046881.1">
    <property type="nucleotide sequence ID" value="NC_018868.3"/>
</dbReference>
<dbReference type="PANTHER" id="PTHR31061:SF24">
    <property type="entry name" value="LD22376P"/>
    <property type="match status" value="1"/>
</dbReference>
<name>K4KKZ0_SIMAS</name>
<dbReference type="eggNOG" id="COG4299">
    <property type="taxonomic scope" value="Bacteria"/>
</dbReference>
<dbReference type="Proteomes" id="UP000000466">
    <property type="component" value="Chromosome"/>
</dbReference>
<dbReference type="AlphaFoldDB" id="K4KKZ0"/>
<dbReference type="KEGG" id="saga:M5M_07585"/>
<dbReference type="PANTHER" id="PTHR31061">
    <property type="entry name" value="LD22376P"/>
    <property type="match status" value="1"/>
</dbReference>
<feature type="transmembrane region" description="Helical" evidence="1">
    <location>
        <begin position="220"/>
        <end position="239"/>
    </location>
</feature>
<feature type="transmembrane region" description="Helical" evidence="1">
    <location>
        <begin position="313"/>
        <end position="337"/>
    </location>
</feature>
<dbReference type="OrthoDB" id="9788724at2"/>
<feature type="transmembrane region" description="Helical" evidence="1">
    <location>
        <begin position="88"/>
        <end position="109"/>
    </location>
</feature>
<feature type="domain" description="Heparan-alpha-glucosaminide N-acetyltransferase catalytic" evidence="2">
    <location>
        <begin position="15"/>
        <end position="168"/>
    </location>
</feature>
<dbReference type="STRING" id="1117647.M5M_07585"/>
<dbReference type="Pfam" id="PF07786">
    <property type="entry name" value="HGSNAT_cat"/>
    <property type="match status" value="1"/>
</dbReference>
<sequence>MNHIDHILAARPAGRLMSVDVLRGLAIAAMVLVNNPGSWSHVYAPLAHAEWHGWTPTDVIFPLFLYVVGLSIVLAQKGETFALPGRSTWLRAAKLFGLGLFLALFYFPFAKPEFSWWRDQLLDVRILGVLQRIALVYLACCYLAWLCQKRQWLLWLATLVFMWLAYALMLSIPYADDTGEIYRGQLVFGNHFSAWLDQLLLGREHLYYQTAQPFAFDPEGLLTTLPAISSGLLGVLAGLQLKAAGHSSRLEIWFAGGVLMLVAGQLLHPVCPINKALWTPSFVLVTAGVSQLLLASLYWLCDVRGHQRWLSPLLVFGVNAIALFMLAGVVGRLLVMIPAGEASLKHWLYTQFFAPLLGAYPGSLAFAVTCLLIFYGVLWQMYKRAIIWKV</sequence>
<organism evidence="3 4">
    <name type="scientific">Simiduia agarivorans (strain DSM 21679 / JCM 13881 / BCRC 17597 / SA1)</name>
    <dbReference type="NCBI Taxonomy" id="1117647"/>
    <lineage>
        <taxon>Bacteria</taxon>
        <taxon>Pseudomonadati</taxon>
        <taxon>Pseudomonadota</taxon>
        <taxon>Gammaproteobacteria</taxon>
        <taxon>Cellvibrionales</taxon>
        <taxon>Cellvibrionaceae</taxon>
        <taxon>Simiduia</taxon>
    </lineage>
</organism>
<proteinExistence type="predicted"/>
<protein>
    <recommendedName>
        <fullName evidence="2">Heparan-alpha-glucosaminide N-acetyltransferase catalytic domain-containing protein</fullName>
    </recommendedName>
</protein>
<feature type="transmembrane region" description="Helical" evidence="1">
    <location>
        <begin position="153"/>
        <end position="175"/>
    </location>
</feature>
<keyword evidence="1" id="KW-1133">Transmembrane helix</keyword>
<dbReference type="HOGENOM" id="CLU_029171_4_0_6"/>
<feature type="transmembrane region" description="Helical" evidence="1">
    <location>
        <begin position="129"/>
        <end position="146"/>
    </location>
</feature>
<accession>K4KKZ0</accession>
<dbReference type="InterPro" id="IPR012429">
    <property type="entry name" value="HGSNAT_cat"/>
</dbReference>
<feature type="transmembrane region" description="Helical" evidence="1">
    <location>
        <begin position="21"/>
        <end position="39"/>
    </location>
</feature>
<evidence type="ECO:0000313" key="3">
    <source>
        <dbReference type="EMBL" id="AFU98708.1"/>
    </source>
</evidence>
<gene>
    <name evidence="3" type="ordered locus">M5M_07585</name>
</gene>
<feature type="transmembrane region" description="Helical" evidence="1">
    <location>
        <begin position="282"/>
        <end position="301"/>
    </location>
</feature>
<feature type="transmembrane region" description="Helical" evidence="1">
    <location>
        <begin position="357"/>
        <end position="379"/>
    </location>
</feature>
<feature type="transmembrane region" description="Helical" evidence="1">
    <location>
        <begin position="59"/>
        <end position="76"/>
    </location>
</feature>
<evidence type="ECO:0000313" key="4">
    <source>
        <dbReference type="Proteomes" id="UP000000466"/>
    </source>
</evidence>
<keyword evidence="4" id="KW-1185">Reference proteome</keyword>
<keyword evidence="1" id="KW-0472">Membrane</keyword>